<dbReference type="PANTHER" id="PTHR33540:SF2">
    <property type="entry name" value="TRNA THREONYLCARBAMOYLADENOSINE BIOSYNTHESIS PROTEIN TSAE"/>
    <property type="match status" value="1"/>
</dbReference>
<evidence type="ECO:0000256" key="5">
    <source>
        <dbReference type="ARBA" id="ARBA00022694"/>
    </source>
</evidence>
<dbReference type="GO" id="GO:0002949">
    <property type="term" value="P:tRNA threonylcarbamoyladenosine modification"/>
    <property type="evidence" value="ECO:0007669"/>
    <property type="project" value="InterPro"/>
</dbReference>
<dbReference type="PANTHER" id="PTHR33540">
    <property type="entry name" value="TRNA THREONYLCARBAMOYLADENOSINE BIOSYNTHESIS PROTEIN TSAE"/>
    <property type="match status" value="1"/>
</dbReference>
<keyword evidence="5" id="KW-0819">tRNA processing</keyword>
<dbReference type="Gene3D" id="3.40.50.300">
    <property type="entry name" value="P-loop containing nucleotide triphosphate hydrolases"/>
    <property type="match status" value="1"/>
</dbReference>
<gene>
    <name evidence="11" type="primary">tsaE</name>
    <name evidence="11" type="ORF">H8S23_07285</name>
</gene>
<dbReference type="GO" id="GO:0005737">
    <property type="term" value="C:cytoplasm"/>
    <property type="evidence" value="ECO:0007669"/>
    <property type="project" value="UniProtKB-SubCell"/>
</dbReference>
<evidence type="ECO:0000256" key="1">
    <source>
        <dbReference type="ARBA" id="ARBA00004496"/>
    </source>
</evidence>
<protein>
    <recommendedName>
        <fullName evidence="3">tRNA threonylcarbamoyladenosine biosynthesis protein TsaE</fullName>
    </recommendedName>
    <alternativeName>
        <fullName evidence="10">t(6)A37 threonylcarbamoyladenosine biosynthesis protein TsaE</fullName>
    </alternativeName>
</protein>
<sequence length="141" mass="15001">MGVHLSHCKEDTEALGARLAQELRGGGLVAFTGGLGAGKTAFCGGLARGLGCADPVSSPTFSIVNVYRGPVPLAHFDMYRIHSEEDLYACSFYDYLDAGAAVAVEWSENIEDFIEEPCIRVSIENLGGDERKITVTGAESL</sequence>
<evidence type="ECO:0000256" key="4">
    <source>
        <dbReference type="ARBA" id="ARBA00022490"/>
    </source>
</evidence>
<evidence type="ECO:0000256" key="8">
    <source>
        <dbReference type="ARBA" id="ARBA00022840"/>
    </source>
</evidence>
<keyword evidence="7" id="KW-0547">Nucleotide-binding</keyword>
<name>A0A923I8Z5_9FIRM</name>
<dbReference type="Proteomes" id="UP000659630">
    <property type="component" value="Unassembled WGS sequence"/>
</dbReference>
<comment type="caution">
    <text evidence="11">The sequence shown here is derived from an EMBL/GenBank/DDBJ whole genome shotgun (WGS) entry which is preliminary data.</text>
</comment>
<dbReference type="EMBL" id="JACONZ010000002">
    <property type="protein sequence ID" value="MBC5581309.1"/>
    <property type="molecule type" value="Genomic_DNA"/>
</dbReference>
<evidence type="ECO:0000256" key="9">
    <source>
        <dbReference type="ARBA" id="ARBA00022842"/>
    </source>
</evidence>
<dbReference type="RefSeq" id="WP_186887669.1">
    <property type="nucleotide sequence ID" value="NZ_JACONZ010000002.1"/>
</dbReference>
<keyword evidence="9" id="KW-0460">Magnesium</keyword>
<dbReference type="Pfam" id="PF02367">
    <property type="entry name" value="TsaE"/>
    <property type="match status" value="1"/>
</dbReference>
<evidence type="ECO:0000313" key="11">
    <source>
        <dbReference type="EMBL" id="MBC5581309.1"/>
    </source>
</evidence>
<accession>A0A923I8Z5</accession>
<dbReference type="GO" id="GO:0005524">
    <property type="term" value="F:ATP binding"/>
    <property type="evidence" value="ECO:0007669"/>
    <property type="project" value="UniProtKB-KW"/>
</dbReference>
<dbReference type="GO" id="GO:0046872">
    <property type="term" value="F:metal ion binding"/>
    <property type="evidence" value="ECO:0007669"/>
    <property type="project" value="UniProtKB-KW"/>
</dbReference>
<comment type="similarity">
    <text evidence="2">Belongs to the TsaE family.</text>
</comment>
<dbReference type="InterPro" id="IPR003442">
    <property type="entry name" value="T6A_TsaE"/>
</dbReference>
<dbReference type="NCBIfam" id="TIGR00150">
    <property type="entry name" value="T6A_YjeE"/>
    <property type="match status" value="1"/>
</dbReference>
<comment type="subcellular location">
    <subcellularLocation>
        <location evidence="1">Cytoplasm</location>
    </subcellularLocation>
</comment>
<evidence type="ECO:0000313" key="12">
    <source>
        <dbReference type="Proteomes" id="UP000659630"/>
    </source>
</evidence>
<reference evidence="11" key="1">
    <citation type="submission" date="2020-08" db="EMBL/GenBank/DDBJ databases">
        <title>Genome public.</title>
        <authorList>
            <person name="Liu C."/>
            <person name="Sun Q."/>
        </authorList>
    </citation>
    <scope>NUCLEOTIDE SEQUENCE</scope>
    <source>
        <strain evidence="11">BX8</strain>
    </source>
</reference>
<dbReference type="SUPFAM" id="SSF52540">
    <property type="entry name" value="P-loop containing nucleoside triphosphate hydrolases"/>
    <property type="match status" value="1"/>
</dbReference>
<keyword evidence="6" id="KW-0479">Metal-binding</keyword>
<evidence type="ECO:0000256" key="10">
    <source>
        <dbReference type="ARBA" id="ARBA00032441"/>
    </source>
</evidence>
<keyword evidence="8" id="KW-0067">ATP-binding</keyword>
<evidence type="ECO:0000256" key="6">
    <source>
        <dbReference type="ARBA" id="ARBA00022723"/>
    </source>
</evidence>
<evidence type="ECO:0000256" key="7">
    <source>
        <dbReference type="ARBA" id="ARBA00022741"/>
    </source>
</evidence>
<proteinExistence type="inferred from homology"/>
<dbReference type="InterPro" id="IPR027417">
    <property type="entry name" value="P-loop_NTPase"/>
</dbReference>
<keyword evidence="4" id="KW-0963">Cytoplasm</keyword>
<evidence type="ECO:0000256" key="3">
    <source>
        <dbReference type="ARBA" id="ARBA00019010"/>
    </source>
</evidence>
<dbReference type="AlphaFoldDB" id="A0A923I8Z5"/>
<keyword evidence="12" id="KW-1185">Reference proteome</keyword>
<evidence type="ECO:0000256" key="2">
    <source>
        <dbReference type="ARBA" id="ARBA00007599"/>
    </source>
</evidence>
<organism evidence="11 12">
    <name type="scientific">Anaerofilum hominis</name>
    <dbReference type="NCBI Taxonomy" id="2763016"/>
    <lineage>
        <taxon>Bacteria</taxon>
        <taxon>Bacillati</taxon>
        <taxon>Bacillota</taxon>
        <taxon>Clostridia</taxon>
        <taxon>Eubacteriales</taxon>
        <taxon>Oscillospiraceae</taxon>
        <taxon>Anaerofilum</taxon>
    </lineage>
</organism>